<reference evidence="2" key="1">
    <citation type="journal article" date="2018" name="Nat. Microbiol.">
        <title>Leveraging single-cell genomics to expand the fungal tree of life.</title>
        <authorList>
            <person name="Ahrendt S.R."/>
            <person name="Quandt C.A."/>
            <person name="Ciobanu D."/>
            <person name="Clum A."/>
            <person name="Salamov A."/>
            <person name="Andreopoulos B."/>
            <person name="Cheng J.F."/>
            <person name="Woyke T."/>
            <person name="Pelin A."/>
            <person name="Henrissat B."/>
            <person name="Reynolds N.K."/>
            <person name="Benny G.L."/>
            <person name="Smith M.E."/>
            <person name="James T.Y."/>
            <person name="Grigoriev I.V."/>
        </authorList>
    </citation>
    <scope>NUCLEOTIDE SEQUENCE [LARGE SCALE GENOMIC DNA]</scope>
</reference>
<dbReference type="SUPFAM" id="SSF56300">
    <property type="entry name" value="Metallo-dependent phosphatases"/>
    <property type="match status" value="1"/>
</dbReference>
<feature type="non-terminal residue" evidence="1">
    <location>
        <position position="1"/>
    </location>
</feature>
<proteinExistence type="predicted"/>
<dbReference type="EMBL" id="KZ998631">
    <property type="protein sequence ID" value="RKO85907.1"/>
    <property type="molecule type" value="Genomic_DNA"/>
</dbReference>
<dbReference type="OrthoDB" id="2412157at2759"/>
<evidence type="ECO:0000313" key="1">
    <source>
        <dbReference type="EMBL" id="RKO85907.1"/>
    </source>
</evidence>
<dbReference type="Proteomes" id="UP000269721">
    <property type="component" value="Unassembled WGS sequence"/>
</dbReference>
<protein>
    <submittedName>
        <fullName evidence="1">Uncharacterized protein</fullName>
    </submittedName>
</protein>
<name>A0A4V1IQA8_9FUNG</name>
<sequence length="171" mass="18449">YPYTEDELAAGVRSIFKLERFPTLDCMVGAGDANHARSQRGTPSTILVTHCGPAGVGTTDINKTPFAASTTREETGSTALGALLSQRIFQTPLGLFPTAPGTKKTKSMSHIALHVHGHSHASWGVSHLGIVPIINPGPLRDGRFAVAEIEQGLDEHFKRKWRLVRVEFGVV</sequence>
<organism evidence="1 2">
    <name type="scientific">Blyttiomyces helicus</name>
    <dbReference type="NCBI Taxonomy" id="388810"/>
    <lineage>
        <taxon>Eukaryota</taxon>
        <taxon>Fungi</taxon>
        <taxon>Fungi incertae sedis</taxon>
        <taxon>Chytridiomycota</taxon>
        <taxon>Chytridiomycota incertae sedis</taxon>
        <taxon>Chytridiomycetes</taxon>
        <taxon>Chytridiomycetes incertae sedis</taxon>
        <taxon>Blyttiomyces</taxon>
    </lineage>
</organism>
<evidence type="ECO:0000313" key="2">
    <source>
        <dbReference type="Proteomes" id="UP000269721"/>
    </source>
</evidence>
<dbReference type="PANTHER" id="PTHR37523:SF1">
    <property type="entry name" value="CALCINEURIN-LIKE PHOSPHOESTERASE DOMAIN-CONTAINING PROTEIN"/>
    <property type="match status" value="1"/>
</dbReference>
<dbReference type="PANTHER" id="PTHR37523">
    <property type="entry name" value="METALLOPHOSPHOESTERASE"/>
    <property type="match status" value="1"/>
</dbReference>
<gene>
    <name evidence="1" type="ORF">BDK51DRAFT_29714</name>
</gene>
<keyword evidence="2" id="KW-1185">Reference proteome</keyword>
<dbReference type="AlphaFoldDB" id="A0A4V1IQA8"/>
<dbReference type="InterPro" id="IPR029052">
    <property type="entry name" value="Metallo-depent_PP-like"/>
</dbReference>
<accession>A0A4V1IQA8</accession>